<evidence type="ECO:0000256" key="3">
    <source>
        <dbReference type="ARBA" id="ARBA00023163"/>
    </source>
</evidence>
<dbReference type="PANTHER" id="PTHR30204">
    <property type="entry name" value="REDOX-CYCLING DRUG-SENSING TRANSCRIPTIONAL ACTIVATOR SOXR"/>
    <property type="match status" value="1"/>
</dbReference>
<sequence length="137" mass="15197">MRIGELAAAVGIRASAIRFYEASGLLPEGRRGANGYRDYDDAALKRLQMIQLAQRLGFSLETLRGLFAAARPGALPKEEILRELQRRRDEIAALREQLDAQERELLGLMAACETQWTSGACLDLTRVAPAEAVQRSR</sequence>
<dbReference type="Proteomes" id="UP000613266">
    <property type="component" value="Unassembled WGS sequence"/>
</dbReference>
<dbReference type="RefSeq" id="WP_198113390.1">
    <property type="nucleotide sequence ID" value="NZ_JAEDAK010000023.1"/>
</dbReference>
<evidence type="ECO:0000259" key="5">
    <source>
        <dbReference type="PROSITE" id="PS50937"/>
    </source>
</evidence>
<dbReference type="EMBL" id="JAEDAK010000023">
    <property type="protein sequence ID" value="MBH9579455.1"/>
    <property type="molecule type" value="Genomic_DNA"/>
</dbReference>
<accession>A0A931NK90</accession>
<keyword evidence="3" id="KW-0804">Transcription</keyword>
<dbReference type="Pfam" id="PF13411">
    <property type="entry name" value="MerR_1"/>
    <property type="match status" value="1"/>
</dbReference>
<dbReference type="SMART" id="SM00422">
    <property type="entry name" value="HTH_MERR"/>
    <property type="match status" value="1"/>
</dbReference>
<evidence type="ECO:0000256" key="2">
    <source>
        <dbReference type="ARBA" id="ARBA00023125"/>
    </source>
</evidence>
<keyword evidence="1" id="KW-0805">Transcription regulation</keyword>
<dbReference type="PANTHER" id="PTHR30204:SF94">
    <property type="entry name" value="HEAVY METAL-DEPENDENT TRANSCRIPTIONAL REGULATOR HI_0293-RELATED"/>
    <property type="match status" value="1"/>
</dbReference>
<feature type="domain" description="HTH merR-type" evidence="5">
    <location>
        <begin position="1"/>
        <end position="69"/>
    </location>
</feature>
<evidence type="ECO:0000256" key="4">
    <source>
        <dbReference type="SAM" id="Coils"/>
    </source>
</evidence>
<dbReference type="AlphaFoldDB" id="A0A931NK90"/>
<keyword evidence="7" id="KW-1185">Reference proteome</keyword>
<keyword evidence="4" id="KW-0175">Coiled coil</keyword>
<keyword evidence="2" id="KW-0238">DNA-binding</keyword>
<name>A0A931NK90_9BURK</name>
<reference evidence="6" key="1">
    <citation type="submission" date="2020-12" db="EMBL/GenBank/DDBJ databases">
        <title>The genome sequence of Inhella sp. 1Y17.</title>
        <authorList>
            <person name="Liu Y."/>
        </authorList>
    </citation>
    <scope>NUCLEOTIDE SEQUENCE</scope>
    <source>
        <strain evidence="6">1Y17</strain>
    </source>
</reference>
<organism evidence="6 7">
    <name type="scientific">Inhella proteolytica</name>
    <dbReference type="NCBI Taxonomy" id="2795029"/>
    <lineage>
        <taxon>Bacteria</taxon>
        <taxon>Pseudomonadati</taxon>
        <taxon>Pseudomonadota</taxon>
        <taxon>Betaproteobacteria</taxon>
        <taxon>Burkholderiales</taxon>
        <taxon>Sphaerotilaceae</taxon>
        <taxon>Inhella</taxon>
    </lineage>
</organism>
<dbReference type="InterPro" id="IPR000551">
    <property type="entry name" value="MerR-type_HTH_dom"/>
</dbReference>
<dbReference type="GO" id="GO:0003700">
    <property type="term" value="F:DNA-binding transcription factor activity"/>
    <property type="evidence" value="ECO:0007669"/>
    <property type="project" value="InterPro"/>
</dbReference>
<gene>
    <name evidence="6" type="ORF">I7X39_21365</name>
</gene>
<dbReference type="SUPFAM" id="SSF46955">
    <property type="entry name" value="Putative DNA-binding domain"/>
    <property type="match status" value="1"/>
</dbReference>
<dbReference type="InterPro" id="IPR047057">
    <property type="entry name" value="MerR_fam"/>
</dbReference>
<comment type="caution">
    <text evidence="6">The sequence shown here is derived from an EMBL/GenBank/DDBJ whole genome shotgun (WGS) entry which is preliminary data.</text>
</comment>
<protein>
    <submittedName>
        <fullName evidence="6">MerR family transcriptional regulator</fullName>
    </submittedName>
</protein>
<dbReference type="GO" id="GO:0003677">
    <property type="term" value="F:DNA binding"/>
    <property type="evidence" value="ECO:0007669"/>
    <property type="project" value="UniProtKB-KW"/>
</dbReference>
<dbReference type="PROSITE" id="PS50937">
    <property type="entry name" value="HTH_MERR_2"/>
    <property type="match status" value="1"/>
</dbReference>
<feature type="coiled-coil region" evidence="4">
    <location>
        <begin position="77"/>
        <end position="111"/>
    </location>
</feature>
<dbReference type="Gene3D" id="1.10.1660.10">
    <property type="match status" value="1"/>
</dbReference>
<evidence type="ECO:0000256" key="1">
    <source>
        <dbReference type="ARBA" id="ARBA00023015"/>
    </source>
</evidence>
<proteinExistence type="predicted"/>
<evidence type="ECO:0000313" key="7">
    <source>
        <dbReference type="Proteomes" id="UP000613266"/>
    </source>
</evidence>
<dbReference type="PRINTS" id="PR00040">
    <property type="entry name" value="HTHMERR"/>
</dbReference>
<dbReference type="InterPro" id="IPR009061">
    <property type="entry name" value="DNA-bd_dom_put_sf"/>
</dbReference>
<evidence type="ECO:0000313" key="6">
    <source>
        <dbReference type="EMBL" id="MBH9579455.1"/>
    </source>
</evidence>